<feature type="transmembrane region" description="Helical" evidence="11">
    <location>
        <begin position="321"/>
        <end position="341"/>
    </location>
</feature>
<evidence type="ECO:0000256" key="5">
    <source>
        <dbReference type="ARBA" id="ARBA00022723"/>
    </source>
</evidence>
<dbReference type="GO" id="GO:0016020">
    <property type="term" value="C:membrane"/>
    <property type="evidence" value="ECO:0007669"/>
    <property type="project" value="UniProtKB-SubCell"/>
</dbReference>
<gene>
    <name evidence="13" type="primary">107366706</name>
</gene>
<evidence type="ECO:0000256" key="2">
    <source>
        <dbReference type="ARBA" id="ARBA00004141"/>
    </source>
</evidence>
<dbReference type="STRING" id="32264.T1JTZ0"/>
<dbReference type="Pfam" id="PF00149">
    <property type="entry name" value="Metallophos"/>
    <property type="match status" value="1"/>
</dbReference>
<dbReference type="KEGG" id="tut:107366706"/>
<dbReference type="OMA" id="AMTWNAR"/>
<dbReference type="AlphaFoldDB" id="T1JTZ0"/>
<feature type="region of interest" description="Disordered" evidence="10">
    <location>
        <begin position="360"/>
        <end position="389"/>
    </location>
</feature>
<evidence type="ECO:0000313" key="13">
    <source>
        <dbReference type="EnsemblMetazoa" id="tetur01g15940.1"/>
    </source>
</evidence>
<evidence type="ECO:0000256" key="3">
    <source>
        <dbReference type="ARBA" id="ARBA00008895"/>
    </source>
</evidence>
<keyword evidence="7 11" id="KW-1133">Transmembrane helix</keyword>
<feature type="domain" description="Calcineurin-like phosphoesterase" evidence="12">
    <location>
        <begin position="50"/>
        <end position="276"/>
    </location>
</feature>
<keyword evidence="8 11" id="KW-0472">Membrane</keyword>
<comment type="similarity">
    <text evidence="3">Belongs to the metallophosphoesterase superfamily. MPPE1 family.</text>
</comment>
<keyword evidence="4 11" id="KW-0812">Transmembrane</keyword>
<dbReference type="InterPro" id="IPR029052">
    <property type="entry name" value="Metallo-depent_PP-like"/>
</dbReference>
<dbReference type="OrthoDB" id="9984693at2759"/>
<dbReference type="Gene3D" id="3.60.21.10">
    <property type="match status" value="1"/>
</dbReference>
<comment type="cofactor">
    <cofactor evidence="1">
        <name>Mn(2+)</name>
        <dbReference type="ChEBI" id="CHEBI:29035"/>
    </cofactor>
</comment>
<proteinExistence type="inferred from homology"/>
<dbReference type="GO" id="GO:0006506">
    <property type="term" value="P:GPI anchor biosynthetic process"/>
    <property type="evidence" value="ECO:0007669"/>
    <property type="project" value="InterPro"/>
</dbReference>
<evidence type="ECO:0000313" key="14">
    <source>
        <dbReference type="Proteomes" id="UP000015104"/>
    </source>
</evidence>
<evidence type="ECO:0000256" key="11">
    <source>
        <dbReference type="SAM" id="Phobius"/>
    </source>
</evidence>
<dbReference type="SUPFAM" id="SSF56300">
    <property type="entry name" value="Metallo-dependent phosphatases"/>
    <property type="match status" value="1"/>
</dbReference>
<organism evidence="13 14">
    <name type="scientific">Tetranychus urticae</name>
    <name type="common">Two-spotted spider mite</name>
    <dbReference type="NCBI Taxonomy" id="32264"/>
    <lineage>
        <taxon>Eukaryota</taxon>
        <taxon>Metazoa</taxon>
        <taxon>Ecdysozoa</taxon>
        <taxon>Arthropoda</taxon>
        <taxon>Chelicerata</taxon>
        <taxon>Arachnida</taxon>
        <taxon>Acari</taxon>
        <taxon>Acariformes</taxon>
        <taxon>Trombidiformes</taxon>
        <taxon>Prostigmata</taxon>
        <taxon>Eleutherengona</taxon>
        <taxon>Raphignathae</taxon>
        <taxon>Tetranychoidea</taxon>
        <taxon>Tetranychidae</taxon>
        <taxon>Tetranychus</taxon>
    </lineage>
</organism>
<keyword evidence="9" id="KW-0464">Manganese</keyword>
<dbReference type="InterPro" id="IPR033308">
    <property type="entry name" value="PGAP5/Cdc1/Ted1"/>
</dbReference>
<evidence type="ECO:0000256" key="1">
    <source>
        <dbReference type="ARBA" id="ARBA00001936"/>
    </source>
</evidence>
<dbReference type="EMBL" id="CAEY01000486">
    <property type="status" value="NOT_ANNOTATED_CDS"/>
    <property type="molecule type" value="Genomic_DNA"/>
</dbReference>
<dbReference type="PANTHER" id="PTHR13315:SF0">
    <property type="entry name" value="METALLOPHOSPHOESTERASE 1"/>
    <property type="match status" value="1"/>
</dbReference>
<evidence type="ECO:0000259" key="12">
    <source>
        <dbReference type="Pfam" id="PF00149"/>
    </source>
</evidence>
<dbReference type="GO" id="GO:0016787">
    <property type="term" value="F:hydrolase activity"/>
    <property type="evidence" value="ECO:0007669"/>
    <property type="project" value="UniProtKB-KW"/>
</dbReference>
<evidence type="ECO:0000256" key="4">
    <source>
        <dbReference type="ARBA" id="ARBA00022692"/>
    </source>
</evidence>
<evidence type="ECO:0000256" key="9">
    <source>
        <dbReference type="ARBA" id="ARBA00023211"/>
    </source>
</evidence>
<name>T1JTZ0_TETUR</name>
<keyword evidence="14" id="KW-1185">Reference proteome</keyword>
<comment type="subcellular location">
    <subcellularLocation>
        <location evidence="2">Membrane</location>
        <topology evidence="2">Multi-pass membrane protein</topology>
    </subcellularLocation>
</comment>
<evidence type="ECO:0000256" key="7">
    <source>
        <dbReference type="ARBA" id="ARBA00022989"/>
    </source>
</evidence>
<evidence type="ECO:0000256" key="8">
    <source>
        <dbReference type="ARBA" id="ARBA00023136"/>
    </source>
</evidence>
<dbReference type="EnsemblMetazoa" id="tetur01g15940.1">
    <property type="protein sequence ID" value="tetur01g15940.1"/>
    <property type="gene ID" value="tetur01g15940"/>
</dbReference>
<keyword evidence="6" id="KW-0378">Hydrolase</keyword>
<dbReference type="eggNOG" id="KOG3662">
    <property type="taxonomic scope" value="Eukaryota"/>
</dbReference>
<dbReference type="HOGENOM" id="CLU_047168_2_0_1"/>
<evidence type="ECO:0000256" key="6">
    <source>
        <dbReference type="ARBA" id="ARBA00022801"/>
    </source>
</evidence>
<evidence type="ECO:0000256" key="10">
    <source>
        <dbReference type="SAM" id="MobiDB-lite"/>
    </source>
</evidence>
<dbReference type="GO" id="GO:0046872">
    <property type="term" value="F:metal ion binding"/>
    <property type="evidence" value="ECO:0007669"/>
    <property type="project" value="UniProtKB-KW"/>
</dbReference>
<sequence>MELLFSAFFRLISWSLICLLTLVLNLFLLHFISIHPCDWPCPDSKDDKWLRVMVLTDVHLLGKRKGHPVDQFVREWEMSIAFQTAVKLRQPEMIIFLGDLLDEGLTVDQEDFNKYVERFNRTFPMTEETKKIFIVGNHDIGFHDRVAAYPILRKRWEKAFNSSLADIMTVKGIKFITINSMAIEGDGLDLVRETKENLLRVEDKLKKSDLLGRPVMLQHFPLYRKNDDICHEIDSQKGIDRLHKFNPGVECLSYKVSEMLLKKFNPRLVLNGHIHAGCVVNHTKYDAEEWTVASFNWRNRLDPNYLVLCISPDSYAIRKCFLPSEINIVFTSLICLIFFYFSSKFRKCFMNSIASQQKTKVKPKSGGSNENLIETKKFNEHLSKKLKKT</sequence>
<feature type="transmembrane region" description="Helical" evidence="11">
    <location>
        <begin position="12"/>
        <end position="32"/>
    </location>
</feature>
<reference evidence="13" key="2">
    <citation type="submission" date="2015-06" db="UniProtKB">
        <authorList>
            <consortium name="EnsemblMetazoa"/>
        </authorList>
    </citation>
    <scope>IDENTIFICATION</scope>
</reference>
<dbReference type="InterPro" id="IPR004843">
    <property type="entry name" value="Calcineurin-like_PHP"/>
</dbReference>
<dbReference type="PANTHER" id="PTHR13315">
    <property type="entry name" value="METALLO PHOSPHOESTERASE RELATED"/>
    <property type="match status" value="1"/>
</dbReference>
<feature type="compositionally biased region" description="Basic and acidic residues" evidence="10">
    <location>
        <begin position="373"/>
        <end position="383"/>
    </location>
</feature>
<protein>
    <recommendedName>
        <fullName evidence="12">Calcineurin-like phosphoesterase domain-containing protein</fullName>
    </recommendedName>
</protein>
<dbReference type="Proteomes" id="UP000015104">
    <property type="component" value="Unassembled WGS sequence"/>
</dbReference>
<keyword evidence="5" id="KW-0479">Metal-binding</keyword>
<accession>T1JTZ0</accession>
<reference evidence="14" key="1">
    <citation type="submission" date="2011-08" db="EMBL/GenBank/DDBJ databases">
        <authorList>
            <person name="Rombauts S."/>
        </authorList>
    </citation>
    <scope>NUCLEOTIDE SEQUENCE</scope>
    <source>
        <strain evidence="14">London</strain>
    </source>
</reference>